<accession>A0A976R5A9</accession>
<reference evidence="1" key="1">
    <citation type="submission" date="2022-02" db="EMBL/GenBank/DDBJ databases">
        <title>Towards deciphering the DNA virus diversity associated with rodent species in the families Cricetidae and Heteromyidae.</title>
        <authorList>
            <person name="Lund M."/>
            <person name="Larsen B.B."/>
            <person name="Gryseels S."/>
            <person name="Kraberger S."/>
            <person name="Rowsey D.M."/>
            <person name="Steger L."/>
            <person name="Yule K.M."/>
            <person name="Upham N.S."/>
            <person name="Worobey M."/>
            <person name="Van Doorslaer K."/>
            <person name="Varsani A."/>
        </authorList>
    </citation>
    <scope>NUCLEOTIDE SEQUENCE</scope>
    <source>
        <strain evidence="1">UA08Rod_5342</strain>
    </source>
</reference>
<name>A0A976R5A9_9VIRU</name>
<sequence length="186" mass="19756">MSAGGFPGFEGIMTSTSSAAMPVGVNQPYGDTWRGLFGDWFNKNEIAREDWIRTEQSAVNAFNRESKFASEEAQKNRDFNERMASTQYQRAVADLKAAGLNPILALGNPASASSSASPAVSGRSNGSSGGFADSSSAVNFTLGVAKIIAGLVARQPSAVLDGVTDVITDSDGRVTIRDRSYEYKKK</sequence>
<proteinExistence type="predicted"/>
<evidence type="ECO:0000313" key="1">
    <source>
        <dbReference type="EMBL" id="UPW41156.1"/>
    </source>
</evidence>
<organism evidence="1">
    <name type="scientific">Sigmofec virus UA08Rod_5342</name>
    <dbReference type="NCBI Taxonomy" id="2929420"/>
    <lineage>
        <taxon>Viruses</taxon>
        <taxon>Monodnaviria</taxon>
        <taxon>Sangervirae</taxon>
        <taxon>Phixviricota</taxon>
        <taxon>Malgrandaviricetes</taxon>
        <taxon>Petitvirales</taxon>
        <taxon>Microviridae</taxon>
    </lineage>
</organism>
<protein>
    <submittedName>
        <fullName evidence="1">DNA pilot protein</fullName>
    </submittedName>
</protein>
<dbReference type="EMBL" id="OM869551">
    <property type="protein sequence ID" value="UPW41156.1"/>
    <property type="molecule type" value="Genomic_DNA"/>
</dbReference>